<evidence type="ECO:0000313" key="7">
    <source>
        <dbReference type="EMBL" id="KAF2196239.1"/>
    </source>
</evidence>
<keyword evidence="3 5" id="KW-0479">Metal-binding</keyword>
<dbReference type="GO" id="GO:0020037">
    <property type="term" value="F:heme binding"/>
    <property type="evidence" value="ECO:0007669"/>
    <property type="project" value="InterPro"/>
</dbReference>
<proteinExistence type="inferred from homology"/>
<dbReference type="OrthoDB" id="1470350at2759"/>
<comment type="similarity">
    <text evidence="1 6">Belongs to the cytochrome P450 family.</text>
</comment>
<keyword evidence="8" id="KW-1185">Reference proteome</keyword>
<organism evidence="7 8">
    <name type="scientific">Delitschia confertaspora ATCC 74209</name>
    <dbReference type="NCBI Taxonomy" id="1513339"/>
    <lineage>
        <taxon>Eukaryota</taxon>
        <taxon>Fungi</taxon>
        <taxon>Dikarya</taxon>
        <taxon>Ascomycota</taxon>
        <taxon>Pezizomycotina</taxon>
        <taxon>Dothideomycetes</taxon>
        <taxon>Pleosporomycetidae</taxon>
        <taxon>Pleosporales</taxon>
        <taxon>Delitschiaceae</taxon>
        <taxon>Delitschia</taxon>
    </lineage>
</organism>
<dbReference type="EMBL" id="ML994438">
    <property type="protein sequence ID" value="KAF2196239.1"/>
    <property type="molecule type" value="Genomic_DNA"/>
</dbReference>
<reference evidence="7" key="1">
    <citation type="journal article" date="2020" name="Stud. Mycol.">
        <title>101 Dothideomycetes genomes: a test case for predicting lifestyles and emergence of pathogens.</title>
        <authorList>
            <person name="Haridas S."/>
            <person name="Albert R."/>
            <person name="Binder M."/>
            <person name="Bloem J."/>
            <person name="Labutti K."/>
            <person name="Salamov A."/>
            <person name="Andreopoulos B."/>
            <person name="Baker S."/>
            <person name="Barry K."/>
            <person name="Bills G."/>
            <person name="Bluhm B."/>
            <person name="Cannon C."/>
            <person name="Castanera R."/>
            <person name="Culley D."/>
            <person name="Daum C."/>
            <person name="Ezra D."/>
            <person name="Gonzalez J."/>
            <person name="Henrissat B."/>
            <person name="Kuo A."/>
            <person name="Liang C."/>
            <person name="Lipzen A."/>
            <person name="Lutzoni F."/>
            <person name="Magnuson J."/>
            <person name="Mondo S."/>
            <person name="Nolan M."/>
            <person name="Ohm R."/>
            <person name="Pangilinan J."/>
            <person name="Park H.-J."/>
            <person name="Ramirez L."/>
            <person name="Alfaro M."/>
            <person name="Sun H."/>
            <person name="Tritt A."/>
            <person name="Yoshinaga Y."/>
            <person name="Zwiers L.-H."/>
            <person name="Turgeon B."/>
            <person name="Goodwin S."/>
            <person name="Spatafora J."/>
            <person name="Crous P."/>
            <person name="Grigoriev I."/>
        </authorList>
    </citation>
    <scope>NUCLEOTIDE SEQUENCE</scope>
    <source>
        <strain evidence="7">ATCC 74209</strain>
    </source>
</reference>
<dbReference type="Proteomes" id="UP000799536">
    <property type="component" value="Unassembled WGS sequence"/>
</dbReference>
<keyword evidence="2 5" id="KW-0349">Heme</keyword>
<dbReference type="GO" id="GO:0016705">
    <property type="term" value="F:oxidoreductase activity, acting on paired donors, with incorporation or reduction of molecular oxygen"/>
    <property type="evidence" value="ECO:0007669"/>
    <property type="project" value="InterPro"/>
</dbReference>
<dbReference type="InterPro" id="IPR002401">
    <property type="entry name" value="Cyt_P450_E_grp-I"/>
</dbReference>
<evidence type="ECO:0000256" key="6">
    <source>
        <dbReference type="RuleBase" id="RU000461"/>
    </source>
</evidence>
<evidence type="ECO:0000256" key="1">
    <source>
        <dbReference type="ARBA" id="ARBA00010617"/>
    </source>
</evidence>
<comment type="caution">
    <text evidence="7">The sequence shown here is derived from an EMBL/GenBank/DDBJ whole genome shotgun (WGS) entry which is preliminary data.</text>
</comment>
<sequence length="445" mass="50754">MLRVGPLALVVIRNVDEVSMLWKSTKAFTFDGFIQDMYRGIDIPESSFMPLFADLHTFGKFEDPQPAFIAENPNKKPYIEVQFDWIKDQLQPGPLMEDTLQKIYGNLSHLLEWDNMSPALFRAEEKTRVVNLYQWSQHFLVEAAIKAFMGPELFDLDPNFTQHYIDWENTSWKVAYRYPAIFARDMHKAKEIVVDALEGYFALDSRPNISWLFERMQTEQRRTGIPRRQAACLNLLMLLGINLNSPRTLFWVLAHIFQDPALYEAVLKEVRASCNSDGTVNPELLVKQCAILDAVWLEVLRLYNNSSVARTAVVPMTIQGKHISPGMQVIAPFRTFALSQGFVGEGVDPLKFDAFRFIRDPSLVKHKAYFPFSGGKTYCPGRQIAKAELFYFVATMLNRYEIEPVAGNKAGFEVPAIATDKPNLGVIGPATDIVLRLRRRDGAEE</sequence>
<keyword evidence="4 5" id="KW-0408">Iron</keyword>
<dbReference type="InterPro" id="IPR001128">
    <property type="entry name" value="Cyt_P450"/>
</dbReference>
<dbReference type="InterPro" id="IPR017972">
    <property type="entry name" value="Cyt_P450_CS"/>
</dbReference>
<feature type="binding site" description="axial binding residue" evidence="5">
    <location>
        <position position="379"/>
    </location>
    <ligand>
        <name>heme</name>
        <dbReference type="ChEBI" id="CHEBI:30413"/>
    </ligand>
    <ligandPart>
        <name>Fe</name>
        <dbReference type="ChEBI" id="CHEBI:18248"/>
    </ligandPart>
</feature>
<dbReference type="Pfam" id="PF00067">
    <property type="entry name" value="p450"/>
    <property type="match status" value="1"/>
</dbReference>
<dbReference type="PROSITE" id="PS00086">
    <property type="entry name" value="CYTOCHROME_P450"/>
    <property type="match status" value="1"/>
</dbReference>
<dbReference type="InterPro" id="IPR036396">
    <property type="entry name" value="Cyt_P450_sf"/>
</dbReference>
<dbReference type="SUPFAM" id="SSF48264">
    <property type="entry name" value="Cytochrome P450"/>
    <property type="match status" value="1"/>
</dbReference>
<dbReference type="AlphaFoldDB" id="A0A9P4MKR1"/>
<dbReference type="GO" id="GO:0005506">
    <property type="term" value="F:iron ion binding"/>
    <property type="evidence" value="ECO:0007669"/>
    <property type="project" value="InterPro"/>
</dbReference>
<dbReference type="GO" id="GO:0008395">
    <property type="term" value="F:steroid hydroxylase activity"/>
    <property type="evidence" value="ECO:0007669"/>
    <property type="project" value="TreeGrafter"/>
</dbReference>
<gene>
    <name evidence="7" type="ORF">GQ43DRAFT_427020</name>
</gene>
<name>A0A9P4MKR1_9PLEO</name>
<protein>
    <submittedName>
        <fullName evidence="7">Cytochrome P450</fullName>
    </submittedName>
</protein>
<dbReference type="InterPro" id="IPR050529">
    <property type="entry name" value="CYP450_sterol_14alpha_dmase"/>
</dbReference>
<evidence type="ECO:0000313" key="8">
    <source>
        <dbReference type="Proteomes" id="UP000799536"/>
    </source>
</evidence>
<keyword evidence="6" id="KW-0503">Monooxygenase</keyword>
<dbReference type="Gene3D" id="1.10.630.10">
    <property type="entry name" value="Cytochrome P450"/>
    <property type="match status" value="1"/>
</dbReference>
<dbReference type="CDD" id="cd11040">
    <property type="entry name" value="CYP7_CYP8-like"/>
    <property type="match status" value="1"/>
</dbReference>
<dbReference type="PANTHER" id="PTHR24304:SF2">
    <property type="entry name" value="24-HYDROXYCHOLESTEROL 7-ALPHA-HYDROXYLASE"/>
    <property type="match status" value="1"/>
</dbReference>
<evidence type="ECO:0000256" key="3">
    <source>
        <dbReference type="ARBA" id="ARBA00022723"/>
    </source>
</evidence>
<dbReference type="PANTHER" id="PTHR24304">
    <property type="entry name" value="CYTOCHROME P450 FAMILY 7"/>
    <property type="match status" value="1"/>
</dbReference>
<evidence type="ECO:0000256" key="5">
    <source>
        <dbReference type="PIRSR" id="PIRSR602401-1"/>
    </source>
</evidence>
<keyword evidence="6" id="KW-0560">Oxidoreductase</keyword>
<accession>A0A9P4MKR1</accession>
<evidence type="ECO:0000256" key="2">
    <source>
        <dbReference type="ARBA" id="ARBA00022617"/>
    </source>
</evidence>
<dbReference type="PRINTS" id="PR00463">
    <property type="entry name" value="EP450I"/>
</dbReference>
<comment type="cofactor">
    <cofactor evidence="5">
        <name>heme</name>
        <dbReference type="ChEBI" id="CHEBI:30413"/>
    </cofactor>
</comment>
<evidence type="ECO:0000256" key="4">
    <source>
        <dbReference type="ARBA" id="ARBA00023004"/>
    </source>
</evidence>